<accession>A0A1F5B0J8</accession>
<gene>
    <name evidence="1" type="ORF">A2Z10_00500</name>
</gene>
<reference evidence="1 2" key="1">
    <citation type="journal article" date="2016" name="Nat. Commun.">
        <title>Thousands of microbial genomes shed light on interconnected biogeochemical processes in an aquifer system.</title>
        <authorList>
            <person name="Anantharaman K."/>
            <person name="Brown C.T."/>
            <person name="Hug L.A."/>
            <person name="Sharon I."/>
            <person name="Castelle C.J."/>
            <person name="Probst A.J."/>
            <person name="Thomas B.C."/>
            <person name="Singh A."/>
            <person name="Wilkins M.J."/>
            <person name="Karaoz U."/>
            <person name="Brodie E.L."/>
            <person name="Williams K.H."/>
            <person name="Hubbard S.S."/>
            <person name="Banfield J.F."/>
        </authorList>
    </citation>
    <scope>NUCLEOTIDE SEQUENCE [LARGE SCALE GENOMIC DNA]</scope>
</reference>
<evidence type="ECO:0000313" key="1">
    <source>
        <dbReference type="EMBL" id="OGD24153.1"/>
    </source>
</evidence>
<dbReference type="AlphaFoldDB" id="A0A1F5B0J8"/>
<proteinExistence type="predicted"/>
<evidence type="ECO:0000313" key="2">
    <source>
        <dbReference type="Proteomes" id="UP000176639"/>
    </source>
</evidence>
<organism evidence="1 2">
    <name type="scientific">Candidatus Azambacteria bacterium RBG_16_47_10</name>
    <dbReference type="NCBI Taxonomy" id="1797292"/>
    <lineage>
        <taxon>Bacteria</taxon>
        <taxon>Candidatus Azamiibacteriota</taxon>
    </lineage>
</organism>
<sequence>MNKKNSIIIGIAIVLAGGAWVTSSFVLTPAQTPVVSETASTAPEELETEDDVVATTTQAVATSSVPVAPAKKAPARVMIDKTLFNYDIVTGKTPCGDTIGTVNVTSDDPSKELYWGMTGAMPIWLTFSEVEGKTPGKIDMTFNCVMSGAEEDINWEFIVVEKTKEGKFVDGYYRAFKIIGDIN</sequence>
<name>A0A1F5B0J8_9BACT</name>
<dbReference type="EMBL" id="MEYI01000012">
    <property type="protein sequence ID" value="OGD24153.1"/>
    <property type="molecule type" value="Genomic_DNA"/>
</dbReference>
<comment type="caution">
    <text evidence="1">The sequence shown here is derived from an EMBL/GenBank/DDBJ whole genome shotgun (WGS) entry which is preliminary data.</text>
</comment>
<dbReference type="Proteomes" id="UP000176639">
    <property type="component" value="Unassembled WGS sequence"/>
</dbReference>
<protein>
    <submittedName>
        <fullName evidence="1">Uncharacterized protein</fullName>
    </submittedName>
</protein>